<dbReference type="RefSeq" id="WP_183304459.1">
    <property type="nucleotide sequence ID" value="NZ_JACIFD010000005.1"/>
</dbReference>
<dbReference type="Gene3D" id="3.90.1300.10">
    <property type="entry name" value="Amidase signature (AS) domain"/>
    <property type="match status" value="1"/>
</dbReference>
<feature type="domain" description="Amidase" evidence="3">
    <location>
        <begin position="25"/>
        <end position="450"/>
    </location>
</feature>
<proteinExistence type="inferred from homology"/>
<gene>
    <name evidence="4" type="ORF">F5897_000666</name>
</gene>
<reference evidence="4" key="1">
    <citation type="submission" date="2020-08" db="EMBL/GenBank/DDBJ databases">
        <title>Sequencing the genomes of 1000 actinobacteria strains.</title>
        <authorList>
            <person name="Klenk H.-P."/>
        </authorList>
    </citation>
    <scope>NUCLEOTIDE SEQUENCE [LARGE SCALE GENOMIC DNA]</scope>
    <source>
        <strain evidence="4">DSM 27064</strain>
    </source>
</reference>
<keyword evidence="5" id="KW-1185">Reference proteome</keyword>
<organism evidence="4 5">
    <name type="scientific">Canibacter oris</name>
    <dbReference type="NCBI Taxonomy" id="1365628"/>
    <lineage>
        <taxon>Bacteria</taxon>
        <taxon>Bacillati</taxon>
        <taxon>Actinomycetota</taxon>
        <taxon>Actinomycetes</taxon>
        <taxon>Micrococcales</taxon>
        <taxon>Microbacteriaceae</taxon>
        <taxon>Canibacter</taxon>
    </lineage>
</organism>
<dbReference type="InterPro" id="IPR023631">
    <property type="entry name" value="Amidase_dom"/>
</dbReference>
<comment type="similarity">
    <text evidence="1">Belongs to the amidase family.</text>
</comment>
<dbReference type="InterPro" id="IPR020556">
    <property type="entry name" value="Amidase_CS"/>
</dbReference>
<dbReference type="AlphaFoldDB" id="A0A840DP97"/>
<dbReference type="InterPro" id="IPR036928">
    <property type="entry name" value="AS_sf"/>
</dbReference>
<dbReference type="EC" id="3.5.1.4" evidence="4"/>
<dbReference type="InterPro" id="IPR000120">
    <property type="entry name" value="Amidase"/>
</dbReference>
<evidence type="ECO:0000259" key="3">
    <source>
        <dbReference type="Pfam" id="PF01425"/>
    </source>
</evidence>
<dbReference type="PANTHER" id="PTHR11895">
    <property type="entry name" value="TRANSAMIDASE"/>
    <property type="match status" value="1"/>
</dbReference>
<dbReference type="Proteomes" id="UP000571183">
    <property type="component" value="Unassembled WGS sequence"/>
</dbReference>
<dbReference type="PANTHER" id="PTHR11895:SF7">
    <property type="entry name" value="GLUTAMYL-TRNA(GLN) AMIDOTRANSFERASE SUBUNIT A, MITOCHONDRIAL"/>
    <property type="match status" value="1"/>
</dbReference>
<dbReference type="PROSITE" id="PS00571">
    <property type="entry name" value="AMIDASES"/>
    <property type="match status" value="1"/>
</dbReference>
<feature type="compositionally biased region" description="Low complexity" evidence="2">
    <location>
        <begin position="255"/>
        <end position="264"/>
    </location>
</feature>
<evidence type="ECO:0000313" key="5">
    <source>
        <dbReference type="Proteomes" id="UP000571183"/>
    </source>
</evidence>
<comment type="caution">
    <text evidence="4">The sequence shown here is derived from an EMBL/GenBank/DDBJ whole genome shotgun (WGS) entry which is preliminary data.</text>
</comment>
<evidence type="ECO:0000256" key="1">
    <source>
        <dbReference type="ARBA" id="ARBA00009199"/>
    </source>
</evidence>
<name>A0A840DP97_9MICO</name>
<protein>
    <submittedName>
        <fullName evidence="4">Amidase</fullName>
        <ecNumber evidence="4">3.5.1.4</ecNumber>
    </submittedName>
</protein>
<evidence type="ECO:0000256" key="2">
    <source>
        <dbReference type="SAM" id="MobiDB-lite"/>
    </source>
</evidence>
<evidence type="ECO:0000313" key="4">
    <source>
        <dbReference type="EMBL" id="MBB4071369.1"/>
    </source>
</evidence>
<dbReference type="SUPFAM" id="SSF75304">
    <property type="entry name" value="Amidase signature (AS) enzymes"/>
    <property type="match status" value="1"/>
</dbReference>
<accession>A0A840DP97</accession>
<feature type="region of interest" description="Disordered" evidence="2">
    <location>
        <begin position="246"/>
        <end position="266"/>
    </location>
</feature>
<dbReference type="Pfam" id="PF01425">
    <property type="entry name" value="Amidase"/>
    <property type="match status" value="1"/>
</dbReference>
<dbReference type="EMBL" id="JACIFD010000005">
    <property type="protein sequence ID" value="MBB4071369.1"/>
    <property type="molecule type" value="Genomic_DNA"/>
</dbReference>
<keyword evidence="4" id="KW-0378">Hydrolase</keyword>
<dbReference type="GO" id="GO:0004040">
    <property type="term" value="F:amidase activity"/>
    <property type="evidence" value="ECO:0007669"/>
    <property type="project" value="UniProtKB-EC"/>
</dbReference>
<sequence length="482" mass="50031">MPNWGELDIPGWRAAVAERGAAAGVEYALRRIAETQELNAFTVVLDTAARERAAQLDALPAVERGVLHGVPLALKDENDLAGTVTSFGTSANTTPKTANSLFVDRLLAAGAIIIGKTTMPAFGAFSITESEAFGVTRNPHNLRRTPGGSSGGSAAAVAAGIVPAAIGGDGGGSIRIPADRCGLYGLKPERGSVPTAPYPHLWHELGVAGPLAKTAADALLLCRVMAGVEVAAPAVSDAVAPDAAASQPLPLPAESQSQPLAAQPLPEPPRLRIGVQLRPTSPGVRLARSHRDAVLAAAARLAERGHTVEQVAARLPDPTLPFIVQFFRAIADEIAGLDNPAMIERRHRFTGFVGRLIPERLLAWAKARSASFGADLAAQLGPYDVLLTPTTAGRPRRADSNRGKSALGAMLAATPDVAYTAVWNVAGNAVLAVPYGRATDGLPVSIQLIAVQQERAAEPEAAREITLAAETLLVQLAQELSG</sequence>